<dbReference type="AlphaFoldDB" id="A0A553EDM7"/>
<sequence length="84" mass="9812">MQSEIIIYQTEDGTTKIQTRLENETVWLNQEQMAELFQRDRSVITKHIGNIFNEGELEEKSNVQILHISSSDKPVKFYSLDVII</sequence>
<dbReference type="EMBL" id="VJZT01000001">
    <property type="protein sequence ID" value="TRX43157.1"/>
    <property type="molecule type" value="Genomic_DNA"/>
</dbReference>
<protein>
    <submittedName>
        <fullName evidence="1">Virulence protein</fullName>
    </submittedName>
</protein>
<dbReference type="Proteomes" id="UP000316371">
    <property type="component" value="Unassembled WGS sequence"/>
</dbReference>
<reference evidence="1 2" key="1">
    <citation type="submission" date="2019-07" db="EMBL/GenBank/DDBJ databases">
        <title>Novel species of Flavobacterium.</title>
        <authorList>
            <person name="Liu Q."/>
            <person name="Xin Y.-H."/>
        </authorList>
    </citation>
    <scope>NUCLEOTIDE SEQUENCE [LARGE SCALE GENOMIC DNA]</scope>
    <source>
        <strain evidence="1 2">LB1R34</strain>
    </source>
</reference>
<evidence type="ECO:0000313" key="1">
    <source>
        <dbReference type="EMBL" id="TRX43157.1"/>
    </source>
</evidence>
<organism evidence="1 2">
    <name type="scientific">Flavobacterium restrictum</name>
    <dbReference type="NCBI Taxonomy" id="2594428"/>
    <lineage>
        <taxon>Bacteria</taxon>
        <taxon>Pseudomonadati</taxon>
        <taxon>Bacteroidota</taxon>
        <taxon>Flavobacteriia</taxon>
        <taxon>Flavobacteriales</taxon>
        <taxon>Flavobacteriaceae</taxon>
        <taxon>Flavobacterium</taxon>
    </lineage>
</organism>
<accession>A0A553EDM7</accession>
<keyword evidence="2" id="KW-1185">Reference proteome</keyword>
<dbReference type="RefSeq" id="WP_144255078.1">
    <property type="nucleotide sequence ID" value="NZ_VJZT01000001.1"/>
</dbReference>
<dbReference type="OrthoDB" id="9802752at2"/>
<proteinExistence type="predicted"/>
<name>A0A553EDM7_9FLAO</name>
<dbReference type="PANTHER" id="PTHR35810">
    <property type="entry name" value="CYTOPLASMIC PROTEIN-RELATED"/>
    <property type="match status" value="1"/>
</dbReference>
<gene>
    <name evidence="1" type="ORF">FNW21_02130</name>
</gene>
<evidence type="ECO:0000313" key="2">
    <source>
        <dbReference type="Proteomes" id="UP000316371"/>
    </source>
</evidence>
<dbReference type="PANTHER" id="PTHR35810:SF1">
    <property type="entry name" value="CYTOPLASMIC PROTEIN"/>
    <property type="match status" value="1"/>
</dbReference>
<comment type="caution">
    <text evidence="1">The sequence shown here is derived from an EMBL/GenBank/DDBJ whole genome shotgun (WGS) entry which is preliminary data.</text>
</comment>